<dbReference type="OMA" id="MARMENA"/>
<evidence type="ECO:0000256" key="6">
    <source>
        <dbReference type="PROSITE-ProRule" id="PRU01052"/>
    </source>
</evidence>
<protein>
    <recommendedName>
        <fullName evidence="8">GB1/RHD3-type G domain-containing protein</fullName>
    </recommendedName>
</protein>
<evidence type="ECO:0000256" key="1">
    <source>
        <dbReference type="ARBA" id="ARBA00022588"/>
    </source>
</evidence>
<feature type="domain" description="GB1/RHD3-type G" evidence="8">
    <location>
        <begin position="38"/>
        <end position="291"/>
    </location>
</feature>
<dbReference type="InterPro" id="IPR036543">
    <property type="entry name" value="Guanylate-bd_C_sf"/>
</dbReference>
<evidence type="ECO:0000313" key="9">
    <source>
        <dbReference type="Ensembl" id="ENSLACP00000015494.1"/>
    </source>
</evidence>
<organism evidence="9 10">
    <name type="scientific">Latimeria chalumnae</name>
    <name type="common">Coelacanth</name>
    <dbReference type="NCBI Taxonomy" id="7897"/>
    <lineage>
        <taxon>Eukaryota</taxon>
        <taxon>Metazoa</taxon>
        <taxon>Chordata</taxon>
        <taxon>Craniata</taxon>
        <taxon>Vertebrata</taxon>
        <taxon>Euteleostomi</taxon>
        <taxon>Coelacanthiformes</taxon>
        <taxon>Coelacanthidae</taxon>
        <taxon>Latimeria</taxon>
    </lineage>
</organism>
<dbReference type="GO" id="GO:0045087">
    <property type="term" value="P:innate immune response"/>
    <property type="evidence" value="ECO:0007669"/>
    <property type="project" value="UniProtKB-KW"/>
</dbReference>
<dbReference type="Ensembl" id="ENSLACT00000015602.1">
    <property type="protein sequence ID" value="ENSLACP00000015494.1"/>
    <property type="gene ID" value="ENSLACG00000013642.1"/>
</dbReference>
<accession>H3B0S3</accession>
<dbReference type="SUPFAM" id="SSF52540">
    <property type="entry name" value="P-loop containing nucleoside triphosphate hydrolases"/>
    <property type="match status" value="1"/>
</dbReference>
<dbReference type="AlphaFoldDB" id="H3B0S3"/>
<dbReference type="Pfam" id="PF02841">
    <property type="entry name" value="GBP_C"/>
    <property type="match status" value="1"/>
</dbReference>
<evidence type="ECO:0000259" key="8">
    <source>
        <dbReference type="PROSITE" id="PS51715"/>
    </source>
</evidence>
<keyword evidence="10" id="KW-1185">Reference proteome</keyword>
<evidence type="ECO:0000256" key="3">
    <source>
        <dbReference type="ARBA" id="ARBA00022801"/>
    </source>
</evidence>
<name>H3B0S3_LATCH</name>
<dbReference type="InParanoid" id="H3B0S3"/>
<evidence type="ECO:0000256" key="4">
    <source>
        <dbReference type="ARBA" id="ARBA00022859"/>
    </source>
</evidence>
<keyword evidence="1" id="KW-0399">Innate immunity</keyword>
<dbReference type="InterPro" id="IPR015894">
    <property type="entry name" value="Guanylate-bd_N"/>
</dbReference>
<comment type="similarity">
    <text evidence="6">Belongs to the TRAFAC class dynamin-like GTPase superfamily. GB1/RHD3 GTPase family.</text>
</comment>
<dbReference type="Proteomes" id="UP000008672">
    <property type="component" value="Unassembled WGS sequence"/>
</dbReference>
<keyword evidence="2" id="KW-0547">Nucleotide-binding</keyword>
<evidence type="ECO:0000256" key="7">
    <source>
        <dbReference type="SAM" id="Coils"/>
    </source>
</evidence>
<sequence length="646" mass="73092">VRMASAVSMPAPVCLIENTPDGELLGNPEALQILYGITEPVVVVAIVGMYRTGKSYLMNKLAGKNSGFALGSTIQSHTKGIWMWCIPHPRNPNQTLILLDTEGLGDVEKGDQKNDCWIFTLAVLLSSTLVHNSKGTIDQNALEKLHFVSELTDVIKIKSTTSVKKEDGEKEEEEEEEEVDDSQFVRYFPNFIWAVRDFTLELNVEGKAVTEDEYLESGASLELGSNKKVAEYNLPRQCIRNFFPERKCFTFVLPVSGLDINRIEELPESAIEPEFLQQSNKFCDYIFGTSWIKTIHGGHQVNGRMFGSPVQTYLATINSGSVPCLENAVISMATIENQEAIKEAMKHYQSEMNGLVHFPMGVEELSELHGKCEAEAIAIFMKRSFKDDDQKHQSALKECIVESYHEFLWKNEEVSMEICNTLLKELSTEMETRIDEGFYAKPGGYQLYKEDREKVVRGYQETPNKGVKAQEILDQFLLLKQPEANAVLQADNRLTESDKELAAEREKIELIEQQKAADEEKLRQTEQLLEDEKRSNEENMQQLEMKMKEEAENIKLEAQRALESKMREQEELLKKGFTEKAELMEEEISDLKQEAQSGFLSGLAKGIGSLVAAGVKGYNDYFGVKMFKKKNKKGTKSNDTNLIAKM</sequence>
<dbReference type="InterPro" id="IPR003191">
    <property type="entry name" value="Guanylate-bd/ATL_C"/>
</dbReference>
<dbReference type="PANTHER" id="PTHR10751">
    <property type="entry name" value="GUANYLATE BINDING PROTEIN"/>
    <property type="match status" value="1"/>
</dbReference>
<dbReference type="InterPro" id="IPR037684">
    <property type="entry name" value="GBP_C"/>
</dbReference>
<dbReference type="CDD" id="cd01851">
    <property type="entry name" value="GBP"/>
    <property type="match status" value="1"/>
</dbReference>
<dbReference type="InterPro" id="IPR027417">
    <property type="entry name" value="P-loop_NTPase"/>
</dbReference>
<keyword evidence="5" id="KW-0342">GTP-binding</keyword>
<dbReference type="eggNOG" id="KOG2037">
    <property type="taxonomic scope" value="Eukaryota"/>
</dbReference>
<dbReference type="GO" id="GO:0005525">
    <property type="term" value="F:GTP binding"/>
    <property type="evidence" value="ECO:0007669"/>
    <property type="project" value="UniProtKB-KW"/>
</dbReference>
<reference evidence="9" key="3">
    <citation type="submission" date="2025-09" db="UniProtKB">
        <authorList>
            <consortium name="Ensembl"/>
        </authorList>
    </citation>
    <scope>IDENTIFICATION</scope>
</reference>
<dbReference type="HOGENOM" id="CLU_018608_2_2_1"/>
<dbReference type="PROSITE" id="PS51715">
    <property type="entry name" value="G_GB1_RHD3"/>
    <property type="match status" value="1"/>
</dbReference>
<reference evidence="10" key="1">
    <citation type="submission" date="2011-08" db="EMBL/GenBank/DDBJ databases">
        <title>The draft genome of Latimeria chalumnae.</title>
        <authorList>
            <person name="Di Palma F."/>
            <person name="Alfoldi J."/>
            <person name="Johnson J."/>
            <person name="Berlin A."/>
            <person name="Gnerre S."/>
            <person name="Jaffe D."/>
            <person name="MacCallum I."/>
            <person name="Young S."/>
            <person name="Walker B.J."/>
            <person name="Lander E."/>
            <person name="Lindblad-Toh K."/>
        </authorList>
    </citation>
    <scope>NUCLEOTIDE SEQUENCE [LARGE SCALE GENOMIC DNA]</scope>
    <source>
        <strain evidence="10">Wild caught</strain>
    </source>
</reference>
<dbReference type="Pfam" id="PF02263">
    <property type="entry name" value="GBP"/>
    <property type="match status" value="1"/>
</dbReference>
<proteinExistence type="inferred from homology"/>
<dbReference type="CDD" id="cd16269">
    <property type="entry name" value="GBP_C"/>
    <property type="match status" value="1"/>
</dbReference>
<dbReference type="Gene3D" id="1.20.1000.10">
    <property type="entry name" value="Guanylate-binding protein, C-terminal domain"/>
    <property type="match status" value="1"/>
</dbReference>
<dbReference type="FunFam" id="3.40.50.300:FF:002830">
    <property type="entry name" value="Guanylate-binding protein 2"/>
    <property type="match status" value="1"/>
</dbReference>
<evidence type="ECO:0000256" key="2">
    <source>
        <dbReference type="ARBA" id="ARBA00022741"/>
    </source>
</evidence>
<dbReference type="GO" id="GO:0003924">
    <property type="term" value="F:GTPase activity"/>
    <property type="evidence" value="ECO:0007669"/>
    <property type="project" value="InterPro"/>
</dbReference>
<keyword evidence="4" id="KW-0391">Immunity</keyword>
<feature type="coiled-coil region" evidence="7">
    <location>
        <begin position="494"/>
        <end position="594"/>
    </location>
</feature>
<keyword evidence="3" id="KW-0378">Hydrolase</keyword>
<dbReference type="EMBL" id="AFYH01089375">
    <property type="status" value="NOT_ANNOTATED_CDS"/>
    <property type="molecule type" value="Genomic_DNA"/>
</dbReference>
<dbReference type="Gene3D" id="3.40.50.300">
    <property type="entry name" value="P-loop containing nucleotide triphosphate hydrolases"/>
    <property type="match status" value="1"/>
</dbReference>
<evidence type="ECO:0000256" key="5">
    <source>
        <dbReference type="ARBA" id="ARBA00023134"/>
    </source>
</evidence>
<dbReference type="SUPFAM" id="SSF48340">
    <property type="entry name" value="Interferon-induced guanylate-binding protein 1 (GBP1), C-terminal domain"/>
    <property type="match status" value="1"/>
</dbReference>
<evidence type="ECO:0000313" key="10">
    <source>
        <dbReference type="Proteomes" id="UP000008672"/>
    </source>
</evidence>
<keyword evidence="7" id="KW-0175">Coiled coil</keyword>
<dbReference type="FunFam" id="1.20.1000.10:FF:000001">
    <property type="entry name" value="Guanylate binding protein 1"/>
    <property type="match status" value="1"/>
</dbReference>
<dbReference type="InterPro" id="IPR030386">
    <property type="entry name" value="G_GB1_RHD3_dom"/>
</dbReference>
<dbReference type="GeneTree" id="ENSGT00940000154265"/>
<reference evidence="9" key="2">
    <citation type="submission" date="2025-08" db="UniProtKB">
        <authorList>
            <consortium name="Ensembl"/>
        </authorList>
    </citation>
    <scope>IDENTIFICATION</scope>
</reference>